<evidence type="ECO:0000256" key="2">
    <source>
        <dbReference type="ARBA" id="ARBA00004798"/>
    </source>
</evidence>
<comment type="catalytic activity">
    <reaction evidence="1 9">
        <text>(2R)-2-phosphoglycerate = (2R)-3-phosphoglycerate</text>
        <dbReference type="Rhea" id="RHEA:15901"/>
        <dbReference type="ChEBI" id="CHEBI:58272"/>
        <dbReference type="ChEBI" id="CHEBI:58289"/>
        <dbReference type="EC" id="5.4.2.11"/>
    </reaction>
</comment>
<evidence type="ECO:0000256" key="3">
    <source>
        <dbReference type="ARBA" id="ARBA00006717"/>
    </source>
</evidence>
<dbReference type="PANTHER" id="PTHR11931">
    <property type="entry name" value="PHOSPHOGLYCERATE MUTASE"/>
    <property type="match status" value="1"/>
</dbReference>
<evidence type="ECO:0000256" key="5">
    <source>
        <dbReference type="ARBA" id="ARBA00023235"/>
    </source>
</evidence>
<sequence>MPQIIILRHGESEWNKSNKFCGWVDVQLSANGKQQAVKSAELILEQSDVSIPDVCFTSRLTRANQTTGILLDKLRRPFIDTYKTWRLNERHYGALQGRDKTEVLNEFGKEKYMFWRRAYTGCPPLCDKDDEWRGVDDRYIIDAEDEAKMGLKEELPYGESLQMVVSRLIPYYNVVISEHLRKGRTVLIVTHGSVVRALLKVLYDISDDAISEVNIPNGIPIKINLDQDTLKPVSDKWVYLDPERAKVEAEKVRLQGFTKV</sequence>
<gene>
    <name evidence="10" type="ORF">BRENAR_LOCUS1048</name>
</gene>
<feature type="active site" description="Tele-phosphohistidine intermediate" evidence="6">
    <location>
        <position position="9"/>
    </location>
</feature>
<evidence type="ECO:0000256" key="6">
    <source>
        <dbReference type="PIRSR" id="PIRSR613078-1"/>
    </source>
</evidence>
<accession>A0A448YHK7</accession>
<keyword evidence="5 9" id="KW-0413">Isomerase</keyword>
<dbReference type="UniPathway" id="UPA00109">
    <property type="reaction ID" value="UER00186"/>
</dbReference>
<dbReference type="CDD" id="cd07067">
    <property type="entry name" value="HP_PGM_like"/>
    <property type="match status" value="1"/>
</dbReference>
<feature type="binding site" evidence="7">
    <location>
        <begin position="116"/>
        <end position="117"/>
    </location>
    <ligand>
        <name>substrate</name>
    </ligand>
</feature>
<dbReference type="InterPro" id="IPR013078">
    <property type="entry name" value="His_Pase_superF_clade-1"/>
</dbReference>
<keyword evidence="11" id="KW-1185">Reference proteome</keyword>
<dbReference type="NCBIfam" id="TIGR01258">
    <property type="entry name" value="pgm_1"/>
    <property type="match status" value="1"/>
</dbReference>
<feature type="site" description="Transition state stabilizer" evidence="8">
    <location>
        <position position="191"/>
    </location>
</feature>
<dbReference type="HAMAP" id="MF_01039">
    <property type="entry name" value="PGAM_GpmA"/>
    <property type="match status" value="1"/>
</dbReference>
<proteinExistence type="inferred from homology"/>
<feature type="binding site" evidence="7">
    <location>
        <begin position="8"/>
        <end position="15"/>
    </location>
    <ligand>
        <name>substrate</name>
    </ligand>
</feature>
<evidence type="ECO:0000256" key="9">
    <source>
        <dbReference type="RuleBase" id="RU004511"/>
    </source>
</evidence>
<dbReference type="GO" id="GO:0004619">
    <property type="term" value="F:phosphoglycerate mutase activity"/>
    <property type="evidence" value="ECO:0007669"/>
    <property type="project" value="UniProtKB-EC"/>
</dbReference>
<dbReference type="SUPFAM" id="SSF53254">
    <property type="entry name" value="Phosphoglycerate mutase-like"/>
    <property type="match status" value="1"/>
</dbReference>
<dbReference type="EC" id="5.4.2.11" evidence="9"/>
<organism evidence="10 11">
    <name type="scientific">Brettanomyces naardenensis</name>
    <name type="common">Yeast</name>
    <dbReference type="NCBI Taxonomy" id="13370"/>
    <lineage>
        <taxon>Eukaryota</taxon>
        <taxon>Fungi</taxon>
        <taxon>Dikarya</taxon>
        <taxon>Ascomycota</taxon>
        <taxon>Saccharomycotina</taxon>
        <taxon>Pichiomycetes</taxon>
        <taxon>Pichiales</taxon>
        <taxon>Pichiaceae</taxon>
        <taxon>Brettanomyces</taxon>
    </lineage>
</organism>
<feature type="binding site" evidence="7">
    <location>
        <position position="62"/>
    </location>
    <ligand>
        <name>substrate</name>
    </ligand>
</feature>
<dbReference type="InterPro" id="IPR029033">
    <property type="entry name" value="His_PPase_superfam"/>
</dbReference>
<dbReference type="EMBL" id="CAACVR010000003">
    <property type="protein sequence ID" value="VEU20313.1"/>
    <property type="molecule type" value="Genomic_DNA"/>
</dbReference>
<dbReference type="InterPro" id="IPR001345">
    <property type="entry name" value="PG/BPGM_mutase_AS"/>
</dbReference>
<dbReference type="SMART" id="SM00855">
    <property type="entry name" value="PGAM"/>
    <property type="match status" value="1"/>
</dbReference>
<keyword evidence="4 9" id="KW-0324">Glycolysis</keyword>
<evidence type="ECO:0000256" key="8">
    <source>
        <dbReference type="PIRSR" id="PIRSR613078-3"/>
    </source>
</evidence>
<reference evidence="10 11" key="1">
    <citation type="submission" date="2018-12" db="EMBL/GenBank/DDBJ databases">
        <authorList>
            <person name="Tiukova I."/>
            <person name="Dainat J."/>
        </authorList>
    </citation>
    <scope>NUCLEOTIDE SEQUENCE [LARGE SCALE GENOMIC DNA]</scope>
</reference>
<protein>
    <recommendedName>
        <fullName evidence="9">Phosphoglycerate mutase</fullName>
        <ecNumber evidence="9">5.4.2.11</ecNumber>
    </recommendedName>
</protein>
<evidence type="ECO:0000256" key="7">
    <source>
        <dbReference type="PIRSR" id="PIRSR613078-2"/>
    </source>
</evidence>
<dbReference type="InterPro" id="IPR005952">
    <property type="entry name" value="Phosphogly_mut1"/>
</dbReference>
<comment type="pathway">
    <text evidence="2 9">Carbohydrate degradation; glycolysis; pyruvate from D-glyceraldehyde 3-phosphate: step 3/5.</text>
</comment>
<dbReference type="GO" id="GO:0006096">
    <property type="term" value="P:glycolytic process"/>
    <property type="evidence" value="ECO:0007669"/>
    <property type="project" value="UniProtKB-UniPathway"/>
</dbReference>
<feature type="binding site" evidence="7">
    <location>
        <begin position="89"/>
        <end position="92"/>
    </location>
    <ligand>
        <name>substrate</name>
    </ligand>
</feature>
<comment type="similarity">
    <text evidence="3 9">Belongs to the phosphoglycerate mutase family. BPG-dependent PGAM subfamily.</text>
</comment>
<dbReference type="AlphaFoldDB" id="A0A448YHK7"/>
<dbReference type="PROSITE" id="PS00175">
    <property type="entry name" value="PG_MUTASE"/>
    <property type="match status" value="1"/>
</dbReference>
<dbReference type="InParanoid" id="A0A448YHK7"/>
<evidence type="ECO:0000313" key="11">
    <source>
        <dbReference type="Proteomes" id="UP000290900"/>
    </source>
</evidence>
<dbReference type="Gene3D" id="3.40.50.1240">
    <property type="entry name" value="Phosphoglycerate mutase-like"/>
    <property type="match status" value="1"/>
</dbReference>
<evidence type="ECO:0000256" key="1">
    <source>
        <dbReference type="ARBA" id="ARBA00000380"/>
    </source>
</evidence>
<name>A0A448YHK7_BRENA</name>
<feature type="active site" description="Proton donor/acceptor" evidence="6">
    <location>
        <position position="89"/>
    </location>
</feature>
<evidence type="ECO:0000256" key="4">
    <source>
        <dbReference type="ARBA" id="ARBA00023152"/>
    </source>
</evidence>
<dbReference type="Pfam" id="PF00300">
    <property type="entry name" value="His_Phos_1"/>
    <property type="match status" value="2"/>
</dbReference>
<dbReference type="PIRSF" id="PIRSF000709">
    <property type="entry name" value="6PFK_2-Ptase"/>
    <property type="match status" value="1"/>
</dbReference>
<evidence type="ECO:0000313" key="10">
    <source>
        <dbReference type="EMBL" id="VEU20313.1"/>
    </source>
</evidence>
<feature type="binding site" evidence="7">
    <location>
        <position position="100"/>
    </location>
    <ligand>
        <name>substrate</name>
    </ligand>
</feature>
<dbReference type="OrthoDB" id="354304at2759"/>
<dbReference type="STRING" id="13370.A0A448YHK7"/>
<dbReference type="Proteomes" id="UP000290900">
    <property type="component" value="Unassembled WGS sequence"/>
</dbReference>